<protein>
    <submittedName>
        <fullName evidence="1">Mitochondrial outer membrane protein porin of 34 kDa</fullName>
    </submittedName>
</protein>
<name>A0A2P2K8P2_RHIMU</name>
<accession>A0A2P2K8P2</accession>
<reference evidence="1" key="1">
    <citation type="submission" date="2018-02" db="EMBL/GenBank/DDBJ databases">
        <title>Rhizophora mucronata_Transcriptome.</title>
        <authorList>
            <person name="Meera S.P."/>
            <person name="Sreeshan A."/>
            <person name="Augustine A."/>
        </authorList>
    </citation>
    <scope>NUCLEOTIDE SEQUENCE</scope>
    <source>
        <tissue evidence="1">Leaf</tissue>
    </source>
</reference>
<evidence type="ECO:0000313" key="1">
    <source>
        <dbReference type="EMBL" id="MBX02088.1"/>
    </source>
</evidence>
<organism evidence="1">
    <name type="scientific">Rhizophora mucronata</name>
    <name type="common">Asiatic mangrove</name>
    <dbReference type="NCBI Taxonomy" id="61149"/>
    <lineage>
        <taxon>Eukaryota</taxon>
        <taxon>Viridiplantae</taxon>
        <taxon>Streptophyta</taxon>
        <taxon>Embryophyta</taxon>
        <taxon>Tracheophyta</taxon>
        <taxon>Spermatophyta</taxon>
        <taxon>Magnoliopsida</taxon>
        <taxon>eudicotyledons</taxon>
        <taxon>Gunneridae</taxon>
        <taxon>Pentapetalae</taxon>
        <taxon>rosids</taxon>
        <taxon>fabids</taxon>
        <taxon>Malpighiales</taxon>
        <taxon>Rhizophoraceae</taxon>
        <taxon>Rhizophora</taxon>
    </lineage>
</organism>
<sequence>MRTEEITARQLCCTPYAQITAPHATARNDHHGLRANAKPTLALFSIALVSTSPERVKKDFGRHSC</sequence>
<dbReference type="AlphaFoldDB" id="A0A2P2K8P2"/>
<dbReference type="EMBL" id="GGEC01021604">
    <property type="protein sequence ID" value="MBX02088.1"/>
    <property type="molecule type" value="Transcribed_RNA"/>
</dbReference>
<proteinExistence type="predicted"/>